<dbReference type="KEGG" id="tva:4775419"/>
<reference evidence="1" key="2">
    <citation type="journal article" date="2007" name="Science">
        <title>Draft genome sequence of the sexually transmitted pathogen Trichomonas vaginalis.</title>
        <authorList>
            <person name="Carlton J.M."/>
            <person name="Hirt R.P."/>
            <person name="Silva J.C."/>
            <person name="Delcher A.L."/>
            <person name="Schatz M."/>
            <person name="Zhao Q."/>
            <person name="Wortman J.R."/>
            <person name="Bidwell S.L."/>
            <person name="Alsmark U.C.M."/>
            <person name="Besteiro S."/>
            <person name="Sicheritz-Ponten T."/>
            <person name="Noel C.J."/>
            <person name="Dacks J.B."/>
            <person name="Foster P.G."/>
            <person name="Simillion C."/>
            <person name="Van de Peer Y."/>
            <person name="Miranda-Saavedra D."/>
            <person name="Barton G.J."/>
            <person name="Westrop G.D."/>
            <person name="Mueller S."/>
            <person name="Dessi D."/>
            <person name="Fiori P.L."/>
            <person name="Ren Q."/>
            <person name="Paulsen I."/>
            <person name="Zhang H."/>
            <person name="Bastida-Corcuera F.D."/>
            <person name="Simoes-Barbosa A."/>
            <person name="Brown M.T."/>
            <person name="Hayes R.D."/>
            <person name="Mukherjee M."/>
            <person name="Okumura C.Y."/>
            <person name="Schneider R."/>
            <person name="Smith A.J."/>
            <person name="Vanacova S."/>
            <person name="Villalvazo M."/>
            <person name="Haas B.J."/>
            <person name="Pertea M."/>
            <person name="Feldblyum T.V."/>
            <person name="Utterback T.R."/>
            <person name="Shu C.L."/>
            <person name="Osoegawa K."/>
            <person name="de Jong P.J."/>
            <person name="Hrdy I."/>
            <person name="Horvathova L."/>
            <person name="Zubacova Z."/>
            <person name="Dolezal P."/>
            <person name="Malik S.B."/>
            <person name="Logsdon J.M. Jr."/>
            <person name="Henze K."/>
            <person name="Gupta A."/>
            <person name="Wang C.C."/>
            <person name="Dunne R.L."/>
            <person name="Upcroft J.A."/>
            <person name="Upcroft P."/>
            <person name="White O."/>
            <person name="Salzberg S.L."/>
            <person name="Tang P."/>
            <person name="Chiu C.-H."/>
            <person name="Lee Y.-S."/>
            <person name="Embley T.M."/>
            <person name="Coombs G.H."/>
            <person name="Mottram J.C."/>
            <person name="Tachezy J."/>
            <person name="Fraser-Liggett C.M."/>
            <person name="Johnson P.J."/>
        </authorList>
    </citation>
    <scope>NUCLEOTIDE SEQUENCE [LARGE SCALE GENOMIC DNA]</scope>
    <source>
        <strain evidence="1">G3</strain>
    </source>
</reference>
<accession>A2DQE5</accession>
<dbReference type="EMBL" id="DS113231">
    <property type="protein sequence ID" value="EAY17402.1"/>
    <property type="molecule type" value="Genomic_DNA"/>
</dbReference>
<dbReference type="VEuPathDB" id="TrichDB:TVAG_319970"/>
<dbReference type="InterPro" id="IPR016024">
    <property type="entry name" value="ARM-type_fold"/>
</dbReference>
<dbReference type="Proteomes" id="UP000001542">
    <property type="component" value="Unassembled WGS sequence"/>
</dbReference>
<dbReference type="InParanoid" id="A2DQE5"/>
<sequence length="791" mass="89781">MDETTLNQLIEFYESGEQEKIEYVFQFLQNVQFDSSVGNTIVNKIYTEGMSELRILLCLSILKSYRVPLENPFALLPLLLSSNSSIVSMASLIISNFIITEEQVKALLSLDSQYYNGCISIINHCIDNQIYSPVIVEFLINVFNSSSDLEIKVNVASTLSDILIKTKICDENLTNFYKECLQQEISNENLPILNALLPGTSFSMFKGDAFNLLLNHFSFVAQMCPLPHIEYNGVTLSSFSQSLALELKRLLFPEDFHSPYEQEGEEEEYLYQEFTDGDFIFDSELLVRSCISHCLLDDDKIETFSNDLSSYIEFITDEDSIRSLCVKMLSKNSLLQTAVDVCKETMYLSELHEEASLFILTGILTHDNPYVIDCPIPQSNEFALAQYFNYVIEYESDVSPTIVSEALDDEYSFIVYLNVCFTLSQIERVFPDSTILAVERVIYMINVLGDNSNNEFMTDILSRLVRHSPISFADVLDDFLSTLVGLLEQFYMNHTLYGSIVLCFGALSKVPEFHSYVVNSVCPVVLSLLSDSTSVRCGIDMCVSLLTNKNSLDQLESIQESVSSICNAFFSALESIELDKYLGEKISKIMFFFSKVSCSDEVYDTCLWLLRNMDPLFFKCFCSVLVVFISTRGFDAAIDVFNILSERLHSEHSNILSQIACCLFSVLSLNDKDSVVSHLSSLIPDLLNLFIDKALSFNFISSFDLKLMCFGLFVFHDVDTRIICACISLLEQSTDYEQGKTYSFCNNDPLYFSHPLKNEPVLDSIHRLFPDTSILDSDAQSMIKRIEEHNQ</sequence>
<dbReference type="SUPFAM" id="SSF48371">
    <property type="entry name" value="ARM repeat"/>
    <property type="match status" value="1"/>
</dbReference>
<evidence type="ECO:0008006" key="3">
    <source>
        <dbReference type="Google" id="ProtNLM"/>
    </source>
</evidence>
<dbReference type="VEuPathDB" id="TrichDB:TVAGG3_1009800"/>
<proteinExistence type="predicted"/>
<evidence type="ECO:0000313" key="2">
    <source>
        <dbReference type="Proteomes" id="UP000001542"/>
    </source>
</evidence>
<evidence type="ECO:0000313" key="1">
    <source>
        <dbReference type="EMBL" id="EAY17402.1"/>
    </source>
</evidence>
<reference evidence="1" key="1">
    <citation type="submission" date="2006-10" db="EMBL/GenBank/DDBJ databases">
        <authorList>
            <person name="Amadeo P."/>
            <person name="Zhao Q."/>
            <person name="Wortman J."/>
            <person name="Fraser-Liggett C."/>
            <person name="Carlton J."/>
        </authorList>
    </citation>
    <scope>NUCLEOTIDE SEQUENCE</scope>
    <source>
        <strain evidence="1">G3</strain>
    </source>
</reference>
<dbReference type="AlphaFoldDB" id="A2DQE5"/>
<protein>
    <recommendedName>
        <fullName evidence="3">HEAT repeat family protein</fullName>
    </recommendedName>
</protein>
<dbReference type="RefSeq" id="XP_001330771.1">
    <property type="nucleotide sequence ID" value="XM_001330735.1"/>
</dbReference>
<gene>
    <name evidence="1" type="ORF">TVAG_319970</name>
</gene>
<keyword evidence="2" id="KW-1185">Reference proteome</keyword>
<organism evidence="1 2">
    <name type="scientific">Trichomonas vaginalis (strain ATCC PRA-98 / G3)</name>
    <dbReference type="NCBI Taxonomy" id="412133"/>
    <lineage>
        <taxon>Eukaryota</taxon>
        <taxon>Metamonada</taxon>
        <taxon>Parabasalia</taxon>
        <taxon>Trichomonadida</taxon>
        <taxon>Trichomonadidae</taxon>
        <taxon>Trichomonas</taxon>
    </lineage>
</organism>
<name>A2DQE5_TRIV3</name>